<evidence type="ECO:0000313" key="4">
    <source>
        <dbReference type="EMBL" id="MRW84953.1"/>
    </source>
</evidence>
<accession>A0A844CX10</accession>
<sequence length="343" mass="36667">MNQDDLVLVTGGTGFIAQHCILALLRDGYRVRTTIRAPGRETEVRTQLATGGMKAGERLSFVVADLSADAGWAAAAAGCAYVLHGASPTPSGAQTREEDWIQPAVEGNLRVLRAAREAGVKRVVLTSAFGAICAGHRSMQRPFDETDWSDLSGKVWPYQKSKTLAERAAWDFIAREGGGLELSAINPVAVLGPVLGADYSHSIRMIKSMLTGQASPQVNTCVVDVRDVADLHVRAMTHPAASGQRFIATAGASMWMVDIAQVLQRRLGDAAGQVSLRVLPNWLVRLAALKNPSLKGITPLLGVNLNASSDKARRLLGWTPRPREEAIVAAADSLIRLGLLKPV</sequence>
<dbReference type="Gene3D" id="3.40.50.720">
    <property type="entry name" value="NAD(P)-binding Rossmann-like Domain"/>
    <property type="match status" value="1"/>
</dbReference>
<evidence type="ECO:0000313" key="5">
    <source>
        <dbReference type="Proteomes" id="UP000439986"/>
    </source>
</evidence>
<dbReference type="RefSeq" id="WP_371865283.1">
    <property type="nucleotide sequence ID" value="NZ_WKJL01000008.1"/>
</dbReference>
<dbReference type="InterPro" id="IPR001509">
    <property type="entry name" value="Epimerase_deHydtase"/>
</dbReference>
<gene>
    <name evidence="4" type="ORF">GJ698_12770</name>
</gene>
<proteinExistence type="inferred from homology"/>
<protein>
    <submittedName>
        <fullName evidence="4">NAD-dependent epimerase/dehydratase family protein</fullName>
    </submittedName>
</protein>
<dbReference type="FunFam" id="3.40.50.720:FF:000336">
    <property type="entry name" value="Aldehyde reductase"/>
    <property type="match status" value="1"/>
</dbReference>
<dbReference type="InterPro" id="IPR050425">
    <property type="entry name" value="NAD(P)_dehydrat-like"/>
</dbReference>
<dbReference type="PANTHER" id="PTHR10366:SF564">
    <property type="entry name" value="STEROL-4-ALPHA-CARBOXYLATE 3-DEHYDROGENASE, DECARBOXYLATING"/>
    <property type="match status" value="1"/>
</dbReference>
<dbReference type="AlphaFoldDB" id="A0A844CX10"/>
<dbReference type="CDD" id="cd05227">
    <property type="entry name" value="AR_SDR_e"/>
    <property type="match status" value="1"/>
</dbReference>
<dbReference type="EMBL" id="WKJL01000008">
    <property type="protein sequence ID" value="MRW84953.1"/>
    <property type="molecule type" value="Genomic_DNA"/>
</dbReference>
<reference evidence="4 5" key="1">
    <citation type="submission" date="2019-11" db="EMBL/GenBank/DDBJ databases">
        <title>Novel species isolated from a subtropical stream in China.</title>
        <authorList>
            <person name="Lu H."/>
        </authorList>
    </citation>
    <scope>NUCLEOTIDE SEQUENCE [LARGE SCALE GENOMIC DNA]</scope>
    <source>
        <strain evidence="4 5">FT26W</strain>
    </source>
</reference>
<dbReference type="InterPro" id="IPR036291">
    <property type="entry name" value="NAD(P)-bd_dom_sf"/>
</dbReference>
<evidence type="ECO:0000256" key="1">
    <source>
        <dbReference type="ARBA" id="ARBA00023002"/>
    </source>
</evidence>
<keyword evidence="1" id="KW-0560">Oxidoreductase</keyword>
<comment type="caution">
    <text evidence="4">The sequence shown here is derived from an EMBL/GenBank/DDBJ whole genome shotgun (WGS) entry which is preliminary data.</text>
</comment>
<comment type="similarity">
    <text evidence="2">Belongs to the NAD(P)-dependent epimerase/dehydratase family. Dihydroflavonol-4-reductase subfamily.</text>
</comment>
<keyword evidence="5" id="KW-1185">Reference proteome</keyword>
<dbReference type="SUPFAM" id="SSF51735">
    <property type="entry name" value="NAD(P)-binding Rossmann-fold domains"/>
    <property type="match status" value="1"/>
</dbReference>
<evidence type="ECO:0000256" key="2">
    <source>
        <dbReference type="ARBA" id="ARBA00023445"/>
    </source>
</evidence>
<feature type="domain" description="NAD-dependent epimerase/dehydratase" evidence="3">
    <location>
        <begin position="7"/>
        <end position="243"/>
    </location>
</feature>
<name>A0A844CX10_9BURK</name>
<dbReference type="Proteomes" id="UP000439986">
    <property type="component" value="Unassembled WGS sequence"/>
</dbReference>
<dbReference type="Pfam" id="PF01370">
    <property type="entry name" value="Epimerase"/>
    <property type="match status" value="1"/>
</dbReference>
<evidence type="ECO:0000259" key="3">
    <source>
        <dbReference type="Pfam" id="PF01370"/>
    </source>
</evidence>
<dbReference type="PANTHER" id="PTHR10366">
    <property type="entry name" value="NAD DEPENDENT EPIMERASE/DEHYDRATASE"/>
    <property type="match status" value="1"/>
</dbReference>
<dbReference type="GO" id="GO:0016616">
    <property type="term" value="F:oxidoreductase activity, acting on the CH-OH group of donors, NAD or NADP as acceptor"/>
    <property type="evidence" value="ECO:0007669"/>
    <property type="project" value="TreeGrafter"/>
</dbReference>
<organism evidence="4 5">
    <name type="scientific">Duganella aquatilis</name>
    <dbReference type="NCBI Taxonomy" id="2666082"/>
    <lineage>
        <taxon>Bacteria</taxon>
        <taxon>Pseudomonadati</taxon>
        <taxon>Pseudomonadota</taxon>
        <taxon>Betaproteobacteria</taxon>
        <taxon>Burkholderiales</taxon>
        <taxon>Oxalobacteraceae</taxon>
        <taxon>Telluria group</taxon>
        <taxon>Duganella</taxon>
    </lineage>
</organism>